<evidence type="ECO:0000313" key="3">
    <source>
        <dbReference type="Proteomes" id="UP000008744"/>
    </source>
</evidence>
<dbReference type="HOGENOM" id="CLU_1760701_0_0_1"/>
<dbReference type="EMBL" id="CH479185">
    <property type="protein sequence ID" value="EDW38556.1"/>
    <property type="molecule type" value="Genomic_DNA"/>
</dbReference>
<feature type="compositionally biased region" description="Polar residues" evidence="1">
    <location>
        <begin position="1"/>
        <end position="10"/>
    </location>
</feature>
<feature type="region of interest" description="Disordered" evidence="1">
    <location>
        <begin position="1"/>
        <end position="29"/>
    </location>
</feature>
<evidence type="ECO:0000256" key="1">
    <source>
        <dbReference type="SAM" id="MobiDB-lite"/>
    </source>
</evidence>
<evidence type="ECO:0000313" key="2">
    <source>
        <dbReference type="EMBL" id="EDW38556.1"/>
    </source>
</evidence>
<name>B4GLY2_DROPE</name>
<proteinExistence type="predicted"/>
<dbReference type="OMA" id="VEKWHPR"/>
<dbReference type="AlphaFoldDB" id="B4GLY2"/>
<organism evidence="3">
    <name type="scientific">Drosophila persimilis</name>
    <name type="common">Fruit fly</name>
    <dbReference type="NCBI Taxonomy" id="7234"/>
    <lineage>
        <taxon>Eukaryota</taxon>
        <taxon>Metazoa</taxon>
        <taxon>Ecdysozoa</taxon>
        <taxon>Arthropoda</taxon>
        <taxon>Hexapoda</taxon>
        <taxon>Insecta</taxon>
        <taxon>Pterygota</taxon>
        <taxon>Neoptera</taxon>
        <taxon>Endopterygota</taxon>
        <taxon>Diptera</taxon>
        <taxon>Brachycera</taxon>
        <taxon>Muscomorpha</taxon>
        <taxon>Ephydroidea</taxon>
        <taxon>Drosophilidae</taxon>
        <taxon>Drosophila</taxon>
        <taxon>Sophophora</taxon>
    </lineage>
</organism>
<sequence>MFTNDQSTPSDPQPEGQQTQKSATKKTASKTGWKYWLLYPKTYKNPGEPFFLLQSRFARLYDVEKWHPRLVLATIAMQEDKKSWVGPNGGRYRGSPTPMDPSTALLIVPNVNPVFKARDWGCAPKKTEEEWRRVGLLQKEKAKDPPVS</sequence>
<protein>
    <submittedName>
        <fullName evidence="2">GL11951</fullName>
    </submittedName>
</protein>
<keyword evidence="3" id="KW-1185">Reference proteome</keyword>
<reference evidence="2 3" key="1">
    <citation type="journal article" date="2007" name="Nature">
        <title>Evolution of genes and genomes on the Drosophila phylogeny.</title>
        <authorList>
            <consortium name="Drosophila 12 Genomes Consortium"/>
            <person name="Clark A.G."/>
            <person name="Eisen M.B."/>
            <person name="Smith D.R."/>
            <person name="Bergman C.M."/>
            <person name="Oliver B."/>
            <person name="Markow T.A."/>
            <person name="Kaufman T.C."/>
            <person name="Kellis M."/>
            <person name="Gelbart W."/>
            <person name="Iyer V.N."/>
            <person name="Pollard D.A."/>
            <person name="Sackton T.B."/>
            <person name="Larracuente A.M."/>
            <person name="Singh N.D."/>
            <person name="Abad J.P."/>
            <person name="Abt D.N."/>
            <person name="Adryan B."/>
            <person name="Aguade M."/>
            <person name="Akashi H."/>
            <person name="Anderson W.W."/>
            <person name="Aquadro C.F."/>
            <person name="Ardell D.H."/>
            <person name="Arguello R."/>
            <person name="Artieri C.G."/>
            <person name="Barbash D.A."/>
            <person name="Barker D."/>
            <person name="Barsanti P."/>
            <person name="Batterham P."/>
            <person name="Batzoglou S."/>
            <person name="Begun D."/>
            <person name="Bhutkar A."/>
            <person name="Blanco E."/>
            <person name="Bosak S.A."/>
            <person name="Bradley R.K."/>
            <person name="Brand A.D."/>
            <person name="Brent M.R."/>
            <person name="Brooks A.N."/>
            <person name="Brown R.H."/>
            <person name="Butlin R.K."/>
            <person name="Caggese C."/>
            <person name="Calvi B.R."/>
            <person name="Bernardo de Carvalho A."/>
            <person name="Caspi A."/>
            <person name="Castrezana S."/>
            <person name="Celniker S.E."/>
            <person name="Chang J.L."/>
            <person name="Chapple C."/>
            <person name="Chatterji S."/>
            <person name="Chinwalla A."/>
            <person name="Civetta A."/>
            <person name="Clifton S.W."/>
            <person name="Comeron J.M."/>
            <person name="Costello J.C."/>
            <person name="Coyne J.A."/>
            <person name="Daub J."/>
            <person name="David R.G."/>
            <person name="Delcher A.L."/>
            <person name="Delehaunty K."/>
            <person name="Do C.B."/>
            <person name="Ebling H."/>
            <person name="Edwards K."/>
            <person name="Eickbush T."/>
            <person name="Evans J.D."/>
            <person name="Filipski A."/>
            <person name="Findeiss S."/>
            <person name="Freyhult E."/>
            <person name="Fulton L."/>
            <person name="Fulton R."/>
            <person name="Garcia A.C."/>
            <person name="Gardiner A."/>
            <person name="Garfield D.A."/>
            <person name="Garvin B.E."/>
            <person name="Gibson G."/>
            <person name="Gilbert D."/>
            <person name="Gnerre S."/>
            <person name="Godfrey J."/>
            <person name="Good R."/>
            <person name="Gotea V."/>
            <person name="Gravely B."/>
            <person name="Greenberg A.J."/>
            <person name="Griffiths-Jones S."/>
            <person name="Gross S."/>
            <person name="Guigo R."/>
            <person name="Gustafson E.A."/>
            <person name="Haerty W."/>
            <person name="Hahn M.W."/>
            <person name="Halligan D.L."/>
            <person name="Halpern A.L."/>
            <person name="Halter G.M."/>
            <person name="Han M.V."/>
            <person name="Heger A."/>
            <person name="Hillier L."/>
            <person name="Hinrichs A.S."/>
            <person name="Holmes I."/>
            <person name="Hoskins R.A."/>
            <person name="Hubisz M.J."/>
            <person name="Hultmark D."/>
            <person name="Huntley M.A."/>
            <person name="Jaffe D.B."/>
            <person name="Jagadeeshan S."/>
            <person name="Jeck W.R."/>
            <person name="Johnson J."/>
            <person name="Jones C.D."/>
            <person name="Jordan W.C."/>
            <person name="Karpen G.H."/>
            <person name="Kataoka E."/>
            <person name="Keightley P.D."/>
            <person name="Kheradpour P."/>
            <person name="Kirkness E.F."/>
            <person name="Koerich L.B."/>
            <person name="Kristiansen K."/>
            <person name="Kudrna D."/>
            <person name="Kulathinal R.J."/>
            <person name="Kumar S."/>
            <person name="Kwok R."/>
            <person name="Lander E."/>
            <person name="Langley C.H."/>
            <person name="Lapoint R."/>
            <person name="Lazzaro B.P."/>
            <person name="Lee S.J."/>
            <person name="Levesque L."/>
            <person name="Li R."/>
            <person name="Lin C.F."/>
            <person name="Lin M.F."/>
            <person name="Lindblad-Toh K."/>
            <person name="Llopart A."/>
            <person name="Long M."/>
            <person name="Low L."/>
            <person name="Lozovsky E."/>
            <person name="Lu J."/>
            <person name="Luo M."/>
            <person name="Machado C.A."/>
            <person name="Makalowski W."/>
            <person name="Marzo M."/>
            <person name="Matsuda M."/>
            <person name="Matzkin L."/>
            <person name="McAllister B."/>
            <person name="McBride C.S."/>
            <person name="McKernan B."/>
            <person name="McKernan K."/>
            <person name="Mendez-Lago M."/>
            <person name="Minx P."/>
            <person name="Mollenhauer M.U."/>
            <person name="Montooth K."/>
            <person name="Mount S.M."/>
            <person name="Mu X."/>
            <person name="Myers E."/>
            <person name="Negre B."/>
            <person name="Newfeld S."/>
            <person name="Nielsen R."/>
            <person name="Noor M.A."/>
            <person name="O'Grady P."/>
            <person name="Pachter L."/>
            <person name="Papaceit M."/>
            <person name="Parisi M.J."/>
            <person name="Parisi M."/>
            <person name="Parts L."/>
            <person name="Pedersen J.S."/>
            <person name="Pesole G."/>
            <person name="Phillippy A.M."/>
            <person name="Ponting C.P."/>
            <person name="Pop M."/>
            <person name="Porcelli D."/>
            <person name="Powell J.R."/>
            <person name="Prohaska S."/>
            <person name="Pruitt K."/>
            <person name="Puig M."/>
            <person name="Quesneville H."/>
            <person name="Ram K.R."/>
            <person name="Rand D."/>
            <person name="Rasmussen M.D."/>
            <person name="Reed L.K."/>
            <person name="Reenan R."/>
            <person name="Reily A."/>
            <person name="Remington K.A."/>
            <person name="Rieger T.T."/>
            <person name="Ritchie M.G."/>
            <person name="Robin C."/>
            <person name="Rogers Y.H."/>
            <person name="Rohde C."/>
            <person name="Rozas J."/>
            <person name="Rubenfield M.J."/>
            <person name="Ruiz A."/>
            <person name="Russo S."/>
            <person name="Salzberg S.L."/>
            <person name="Sanchez-Gracia A."/>
            <person name="Saranga D.J."/>
            <person name="Sato H."/>
            <person name="Schaeffer S.W."/>
            <person name="Schatz M.C."/>
            <person name="Schlenke T."/>
            <person name="Schwartz R."/>
            <person name="Segarra C."/>
            <person name="Singh R.S."/>
            <person name="Sirot L."/>
            <person name="Sirota M."/>
            <person name="Sisneros N.B."/>
            <person name="Smith C.D."/>
            <person name="Smith T.F."/>
            <person name="Spieth J."/>
            <person name="Stage D.E."/>
            <person name="Stark A."/>
            <person name="Stephan W."/>
            <person name="Strausberg R.L."/>
            <person name="Strempel S."/>
            <person name="Sturgill D."/>
            <person name="Sutton G."/>
            <person name="Sutton G.G."/>
            <person name="Tao W."/>
            <person name="Teichmann S."/>
            <person name="Tobari Y.N."/>
            <person name="Tomimura Y."/>
            <person name="Tsolas J.M."/>
            <person name="Valente V.L."/>
            <person name="Venter E."/>
            <person name="Venter J.C."/>
            <person name="Vicario S."/>
            <person name="Vieira F.G."/>
            <person name="Vilella A.J."/>
            <person name="Villasante A."/>
            <person name="Walenz B."/>
            <person name="Wang J."/>
            <person name="Wasserman M."/>
            <person name="Watts T."/>
            <person name="Wilson D."/>
            <person name="Wilson R.K."/>
            <person name="Wing R.A."/>
            <person name="Wolfner M.F."/>
            <person name="Wong A."/>
            <person name="Wong G.K."/>
            <person name="Wu C.I."/>
            <person name="Wu G."/>
            <person name="Yamamoto D."/>
            <person name="Yang H.P."/>
            <person name="Yang S.P."/>
            <person name="Yorke J.A."/>
            <person name="Yoshida K."/>
            <person name="Zdobnov E."/>
            <person name="Zhang P."/>
            <person name="Zhang Y."/>
            <person name="Zimin A.V."/>
            <person name="Baldwin J."/>
            <person name="Abdouelleil A."/>
            <person name="Abdulkadir J."/>
            <person name="Abebe A."/>
            <person name="Abera B."/>
            <person name="Abreu J."/>
            <person name="Acer S.C."/>
            <person name="Aftuck L."/>
            <person name="Alexander A."/>
            <person name="An P."/>
            <person name="Anderson E."/>
            <person name="Anderson S."/>
            <person name="Arachi H."/>
            <person name="Azer M."/>
            <person name="Bachantsang P."/>
            <person name="Barry A."/>
            <person name="Bayul T."/>
            <person name="Berlin A."/>
            <person name="Bessette D."/>
            <person name="Bloom T."/>
            <person name="Blye J."/>
            <person name="Boguslavskiy L."/>
            <person name="Bonnet C."/>
            <person name="Boukhgalter B."/>
            <person name="Bourzgui I."/>
            <person name="Brown A."/>
            <person name="Cahill P."/>
            <person name="Channer S."/>
            <person name="Cheshatsang Y."/>
            <person name="Chuda L."/>
            <person name="Citroen M."/>
            <person name="Collymore A."/>
            <person name="Cooke P."/>
            <person name="Costello M."/>
            <person name="D'Aco K."/>
            <person name="Daza R."/>
            <person name="De Haan G."/>
            <person name="DeGray S."/>
            <person name="DeMaso C."/>
            <person name="Dhargay N."/>
            <person name="Dooley K."/>
            <person name="Dooley E."/>
            <person name="Doricent M."/>
            <person name="Dorje P."/>
            <person name="Dorjee K."/>
            <person name="Dupes A."/>
            <person name="Elong R."/>
            <person name="Falk J."/>
            <person name="Farina A."/>
            <person name="Faro S."/>
            <person name="Ferguson D."/>
            <person name="Fisher S."/>
            <person name="Foley C.D."/>
            <person name="Franke A."/>
            <person name="Friedrich D."/>
            <person name="Gadbois L."/>
            <person name="Gearin G."/>
            <person name="Gearin C.R."/>
            <person name="Giannoukos G."/>
            <person name="Goode T."/>
            <person name="Graham J."/>
            <person name="Grandbois E."/>
            <person name="Grewal S."/>
            <person name="Gyaltsen K."/>
            <person name="Hafez N."/>
            <person name="Hagos B."/>
            <person name="Hall J."/>
            <person name="Henson C."/>
            <person name="Hollinger A."/>
            <person name="Honan T."/>
            <person name="Huard M.D."/>
            <person name="Hughes L."/>
            <person name="Hurhula B."/>
            <person name="Husby M.E."/>
            <person name="Kamat A."/>
            <person name="Kanga B."/>
            <person name="Kashin S."/>
            <person name="Khazanovich D."/>
            <person name="Kisner P."/>
            <person name="Lance K."/>
            <person name="Lara M."/>
            <person name="Lee W."/>
            <person name="Lennon N."/>
            <person name="Letendre F."/>
            <person name="LeVine R."/>
            <person name="Lipovsky A."/>
            <person name="Liu X."/>
            <person name="Liu J."/>
            <person name="Liu S."/>
            <person name="Lokyitsang T."/>
            <person name="Lokyitsang Y."/>
            <person name="Lubonja R."/>
            <person name="Lui A."/>
            <person name="MacDonald P."/>
            <person name="Magnisalis V."/>
            <person name="Maru K."/>
            <person name="Matthews C."/>
            <person name="McCusker W."/>
            <person name="McDonough S."/>
            <person name="Mehta T."/>
            <person name="Meldrim J."/>
            <person name="Meneus L."/>
            <person name="Mihai O."/>
            <person name="Mihalev A."/>
            <person name="Mihova T."/>
            <person name="Mittelman R."/>
            <person name="Mlenga V."/>
            <person name="Montmayeur A."/>
            <person name="Mulrain L."/>
            <person name="Navidi A."/>
            <person name="Naylor J."/>
            <person name="Negash T."/>
            <person name="Nguyen T."/>
            <person name="Nguyen N."/>
            <person name="Nicol R."/>
            <person name="Norbu C."/>
            <person name="Norbu N."/>
            <person name="Novod N."/>
            <person name="O'Neill B."/>
            <person name="Osman S."/>
            <person name="Markiewicz E."/>
            <person name="Oyono O.L."/>
            <person name="Patti C."/>
            <person name="Phunkhang P."/>
            <person name="Pierre F."/>
            <person name="Priest M."/>
            <person name="Raghuraman S."/>
            <person name="Rege F."/>
            <person name="Reyes R."/>
            <person name="Rise C."/>
            <person name="Rogov P."/>
            <person name="Ross K."/>
            <person name="Ryan E."/>
            <person name="Settipalli S."/>
            <person name="Shea T."/>
            <person name="Sherpa N."/>
            <person name="Shi L."/>
            <person name="Shih D."/>
            <person name="Sparrow T."/>
            <person name="Spaulding J."/>
            <person name="Stalker J."/>
            <person name="Stange-Thomann N."/>
            <person name="Stavropoulos S."/>
            <person name="Stone C."/>
            <person name="Strader C."/>
            <person name="Tesfaye S."/>
            <person name="Thomson T."/>
            <person name="Thoulutsang Y."/>
            <person name="Thoulutsang D."/>
            <person name="Topham K."/>
            <person name="Topping I."/>
            <person name="Tsamla T."/>
            <person name="Vassiliev H."/>
            <person name="Vo A."/>
            <person name="Wangchuk T."/>
            <person name="Wangdi T."/>
            <person name="Weiand M."/>
            <person name="Wilkinson J."/>
            <person name="Wilson A."/>
            <person name="Yadav S."/>
            <person name="Young G."/>
            <person name="Yu Q."/>
            <person name="Zembek L."/>
            <person name="Zhong D."/>
            <person name="Zimmer A."/>
            <person name="Zwirko Z."/>
            <person name="Jaffe D.B."/>
            <person name="Alvarez P."/>
            <person name="Brockman W."/>
            <person name="Butler J."/>
            <person name="Chin C."/>
            <person name="Gnerre S."/>
            <person name="Grabherr M."/>
            <person name="Kleber M."/>
            <person name="Mauceli E."/>
            <person name="MacCallum I."/>
        </authorList>
    </citation>
    <scope>NUCLEOTIDE SEQUENCE [LARGE SCALE GENOMIC DNA]</scope>
    <source>
        <strain evidence="3">MSH-3 / Tucson 14011-0111.49</strain>
    </source>
</reference>
<accession>B4GLY2</accession>
<gene>
    <name evidence="2" type="primary">Dper\GL11951</name>
    <name evidence="2" type="ORF">Dper_GL11951</name>
</gene>
<dbReference type="Proteomes" id="UP000008744">
    <property type="component" value="Unassembled WGS sequence"/>
</dbReference>